<evidence type="ECO:0000313" key="2">
    <source>
        <dbReference type="Proteomes" id="UP000095552"/>
    </source>
</evidence>
<dbReference type="AlphaFoldDB" id="A0A1E5T1C1"/>
<keyword evidence="2" id="KW-1185">Reference proteome</keyword>
<dbReference type="Proteomes" id="UP000095552">
    <property type="component" value="Unassembled WGS sequence"/>
</dbReference>
<dbReference type="OrthoDB" id="849185at2"/>
<accession>A0A1E5T1C1</accession>
<proteinExistence type="predicted"/>
<dbReference type="EMBL" id="MDGQ01000005">
    <property type="protein sequence ID" value="OEK05172.1"/>
    <property type="molecule type" value="Genomic_DNA"/>
</dbReference>
<gene>
    <name evidence="1" type="ORF">BFP71_17330</name>
</gene>
<evidence type="ECO:0008006" key="3">
    <source>
        <dbReference type="Google" id="ProtNLM"/>
    </source>
</evidence>
<organism evidence="1 2">
    <name type="scientific">Roseivirga misakiensis</name>
    <dbReference type="NCBI Taxonomy" id="1563681"/>
    <lineage>
        <taxon>Bacteria</taxon>
        <taxon>Pseudomonadati</taxon>
        <taxon>Bacteroidota</taxon>
        <taxon>Cytophagia</taxon>
        <taxon>Cytophagales</taxon>
        <taxon>Roseivirgaceae</taxon>
        <taxon>Roseivirga</taxon>
    </lineage>
</organism>
<dbReference type="PROSITE" id="PS51257">
    <property type="entry name" value="PROKAR_LIPOPROTEIN"/>
    <property type="match status" value="1"/>
</dbReference>
<evidence type="ECO:0000313" key="1">
    <source>
        <dbReference type="EMBL" id="OEK05172.1"/>
    </source>
</evidence>
<dbReference type="STRING" id="1563681.BFP71_17330"/>
<sequence length="268" mass="31320">MKKLVYLLPILFVALSCENGITPIEIDHFNVQQIVDNTNSDYIQTEDFTYDDQNRLISVRRKVTSDIDFTSDGELVEFKYEGDRLIEKTHKYLPSDTAFQKTNYTYLNDGRLHQELLSYAYSGEMNVEWINEYTYNAEGQVVGKISYNPNSIDTQTSNKYFWQGDNVQKIEHYYGKTLIHESTYTYDNAFNYKRGNPYFYNYEFDIANKNNVTQVRYKDYSGLLDLACNPCSYSYEYNDRLLPIKVMSTSGFFQSLSISYAIIDSGIN</sequence>
<dbReference type="RefSeq" id="WP_141719798.1">
    <property type="nucleotide sequence ID" value="NZ_MDGQ01000005.1"/>
</dbReference>
<dbReference type="Gene3D" id="2.180.10.10">
    <property type="entry name" value="RHS repeat-associated core"/>
    <property type="match status" value="1"/>
</dbReference>
<comment type="caution">
    <text evidence="1">The sequence shown here is derived from an EMBL/GenBank/DDBJ whole genome shotgun (WGS) entry which is preliminary data.</text>
</comment>
<reference evidence="1 2" key="1">
    <citation type="submission" date="2016-08" db="EMBL/GenBank/DDBJ databases">
        <title>Draft genome of Fabibacter sp. strain SK-8.</title>
        <authorList>
            <person name="Wong S.-K."/>
            <person name="Hamasaki K."/>
            <person name="Yoshizawa S."/>
        </authorList>
    </citation>
    <scope>NUCLEOTIDE SEQUENCE [LARGE SCALE GENOMIC DNA]</scope>
    <source>
        <strain evidence="1 2">SK-8</strain>
    </source>
</reference>
<protein>
    <recommendedName>
        <fullName evidence="3">DUF4595 domain-containing protein</fullName>
    </recommendedName>
</protein>
<name>A0A1E5T1C1_9BACT</name>